<evidence type="ECO:0000256" key="1">
    <source>
        <dbReference type="SAM" id="MobiDB-lite"/>
    </source>
</evidence>
<evidence type="ECO:0008006" key="4">
    <source>
        <dbReference type="Google" id="ProtNLM"/>
    </source>
</evidence>
<feature type="region of interest" description="Disordered" evidence="1">
    <location>
        <begin position="226"/>
        <end position="252"/>
    </location>
</feature>
<sequence length="252" mass="28212">MAKTKERSIWHHRTSLFRRVAAEFGRDEKLLAALPRLALSDPDPSVRRAALSRCADLAAAQEASYTDGDAENRVFARALYFSLMAGTHEQAPPLSTRLRLMKVQSDRALILHVSIYSPNKSLRAVAQQSLERDRHEGTREVTPDLGFSDPIFNKVRSRVMLRRAIVTVACEIERSLGVADENAALKWADAMERFVGDWPARWPLPHYVARASRLLQIALFSAPKPPLAPPRRKDLSFASPTFNLPPGTAHKT</sequence>
<proteinExistence type="predicted"/>
<keyword evidence="3" id="KW-1185">Reference proteome</keyword>
<dbReference type="RefSeq" id="WP_204635135.1">
    <property type="nucleotide sequence ID" value="NZ_JADIKC010000003.1"/>
</dbReference>
<organism evidence="2 3">
    <name type="scientific">Dyella kyungheensis</name>
    <dbReference type="NCBI Taxonomy" id="1242174"/>
    <lineage>
        <taxon>Bacteria</taxon>
        <taxon>Pseudomonadati</taxon>
        <taxon>Pseudomonadota</taxon>
        <taxon>Gammaproteobacteria</taxon>
        <taxon>Lysobacterales</taxon>
        <taxon>Rhodanobacteraceae</taxon>
        <taxon>Dyella</taxon>
    </lineage>
</organism>
<evidence type="ECO:0000313" key="2">
    <source>
        <dbReference type="EMBL" id="MBM7120679.1"/>
    </source>
</evidence>
<dbReference type="Proteomes" id="UP001430065">
    <property type="component" value="Unassembled WGS sequence"/>
</dbReference>
<name>A0ABS2JQ23_9GAMM</name>
<gene>
    <name evidence="2" type="ORF">ISP20_05840</name>
</gene>
<dbReference type="EMBL" id="JADIKC010000003">
    <property type="protein sequence ID" value="MBM7120679.1"/>
    <property type="molecule type" value="Genomic_DNA"/>
</dbReference>
<accession>A0ABS2JQ23</accession>
<protein>
    <recommendedName>
        <fullName evidence="4">HEAT repeat domain-containing protein</fullName>
    </recommendedName>
</protein>
<evidence type="ECO:0000313" key="3">
    <source>
        <dbReference type="Proteomes" id="UP001430065"/>
    </source>
</evidence>
<reference evidence="2 3" key="1">
    <citation type="submission" date="2020-10" db="EMBL/GenBank/DDBJ databases">
        <title>Phylogeny of dyella-like bacteria.</title>
        <authorList>
            <person name="Fu J."/>
        </authorList>
    </citation>
    <scope>NUCLEOTIDE SEQUENCE [LARGE SCALE GENOMIC DNA]</scope>
    <source>
        <strain evidence="2 3">THG-B117</strain>
    </source>
</reference>
<comment type="caution">
    <text evidence="2">The sequence shown here is derived from an EMBL/GenBank/DDBJ whole genome shotgun (WGS) entry which is preliminary data.</text>
</comment>